<organism evidence="1 2">
    <name type="scientific">Jannaschia ovalis</name>
    <dbReference type="NCBI Taxonomy" id="3038773"/>
    <lineage>
        <taxon>Bacteria</taxon>
        <taxon>Pseudomonadati</taxon>
        <taxon>Pseudomonadota</taxon>
        <taxon>Alphaproteobacteria</taxon>
        <taxon>Rhodobacterales</taxon>
        <taxon>Roseobacteraceae</taxon>
        <taxon>Jannaschia</taxon>
    </lineage>
</organism>
<evidence type="ECO:0000313" key="1">
    <source>
        <dbReference type="EMBL" id="WGH77158.1"/>
    </source>
</evidence>
<reference evidence="1 2" key="1">
    <citation type="submission" date="2023-04" db="EMBL/GenBank/DDBJ databases">
        <title>Jannaschia ovalis sp. nov., a marine bacterium isolated from sea tidal flat.</title>
        <authorList>
            <person name="Kwon D.Y."/>
            <person name="Kim J.-J."/>
        </authorList>
    </citation>
    <scope>NUCLEOTIDE SEQUENCE [LARGE SCALE GENOMIC DNA]</scope>
    <source>
        <strain evidence="1 2">GRR-S6-38</strain>
    </source>
</reference>
<protein>
    <recommendedName>
        <fullName evidence="3">Biopolymer transporter Tol</fullName>
    </recommendedName>
</protein>
<keyword evidence="2" id="KW-1185">Reference proteome</keyword>
<proteinExistence type="predicted"/>
<evidence type="ECO:0008006" key="3">
    <source>
        <dbReference type="Google" id="ProtNLM"/>
    </source>
</evidence>
<accession>A0ABY8LAG7</accession>
<dbReference type="Proteomes" id="UP001243420">
    <property type="component" value="Chromosome"/>
</dbReference>
<dbReference type="RefSeq" id="WP_279963732.1">
    <property type="nucleotide sequence ID" value="NZ_CP122537.1"/>
</dbReference>
<sequence length="110" mass="12351">MPDYPVTPDGRYFVAKGRLWRRSDPALPEAERKAAVRDLMAARRAVRDAATKAETRAARDRVQAAKERLGERGPVWWTDGAPDETRKAPKNSTYADWWAGLDPDMRAIAG</sequence>
<name>A0ABY8LAG7_9RHOB</name>
<dbReference type="EMBL" id="CP122537">
    <property type="protein sequence ID" value="WGH77158.1"/>
    <property type="molecule type" value="Genomic_DNA"/>
</dbReference>
<evidence type="ECO:0000313" key="2">
    <source>
        <dbReference type="Proteomes" id="UP001243420"/>
    </source>
</evidence>
<gene>
    <name evidence="1" type="ORF">P8627_08800</name>
</gene>